<name>A0ABQ2Q406_9GAMM</name>
<organism evidence="3 4">
    <name type="scientific">Shewanella saliphila</name>
    <dbReference type="NCBI Taxonomy" id="2282698"/>
    <lineage>
        <taxon>Bacteria</taxon>
        <taxon>Pseudomonadati</taxon>
        <taxon>Pseudomonadota</taxon>
        <taxon>Gammaproteobacteria</taxon>
        <taxon>Alteromonadales</taxon>
        <taxon>Shewanellaceae</taxon>
        <taxon>Shewanella</taxon>
    </lineage>
</organism>
<keyword evidence="4" id="KW-1185">Reference proteome</keyword>
<evidence type="ECO:0000313" key="3">
    <source>
        <dbReference type="EMBL" id="GGP46428.1"/>
    </source>
</evidence>
<keyword evidence="1" id="KW-1133">Transmembrane helix</keyword>
<sequence length="233" mass="26318">MPHQDQPLSVKMAAPFCILLLVVLLSQVVGVYVSNSFLASGGFKGYWILSRLVLPFIVVFLLAIPLKHLYFSRPTINRETLIFMGVLFGLLLCLFVYLQFFAADYLSHYRHGRSLEGLRESGAFQRFLIFTASTIIGWEVIHRGFLLGGGQYCLTKHYKVNPAAAAVIMTIIVCIFEVLFHIKKPIYEAVGMIFASPLLSYLTLKTRSLWPALTFHLLIELAFGFSAFYYSVS</sequence>
<evidence type="ECO:0000256" key="1">
    <source>
        <dbReference type="SAM" id="Phobius"/>
    </source>
</evidence>
<feature type="transmembrane region" description="Helical" evidence="1">
    <location>
        <begin position="12"/>
        <end position="33"/>
    </location>
</feature>
<keyword evidence="1" id="KW-0812">Transmembrane</keyword>
<dbReference type="InterPro" id="IPR003675">
    <property type="entry name" value="Rce1/LyrA-like_dom"/>
</dbReference>
<dbReference type="RefSeq" id="WP_188918205.1">
    <property type="nucleotide sequence ID" value="NZ_BMQV01000007.1"/>
</dbReference>
<evidence type="ECO:0000313" key="4">
    <source>
        <dbReference type="Proteomes" id="UP000654367"/>
    </source>
</evidence>
<feature type="transmembrane region" description="Helical" evidence="1">
    <location>
        <begin position="123"/>
        <end position="141"/>
    </location>
</feature>
<accession>A0ABQ2Q406</accession>
<keyword evidence="1" id="KW-0472">Membrane</keyword>
<feature type="transmembrane region" description="Helical" evidence="1">
    <location>
        <begin position="162"/>
        <end position="180"/>
    </location>
</feature>
<dbReference type="EMBL" id="BMQV01000007">
    <property type="protein sequence ID" value="GGP46428.1"/>
    <property type="molecule type" value="Genomic_DNA"/>
</dbReference>
<feature type="transmembrane region" description="Helical" evidence="1">
    <location>
        <begin position="81"/>
        <end position="103"/>
    </location>
</feature>
<protein>
    <recommendedName>
        <fullName evidence="2">CAAX prenyl protease 2/Lysostaphin resistance protein A-like domain-containing protein</fullName>
    </recommendedName>
</protein>
<dbReference type="Pfam" id="PF02517">
    <property type="entry name" value="Rce1-like"/>
    <property type="match status" value="1"/>
</dbReference>
<evidence type="ECO:0000259" key="2">
    <source>
        <dbReference type="Pfam" id="PF02517"/>
    </source>
</evidence>
<comment type="caution">
    <text evidence="3">The sequence shown here is derived from an EMBL/GenBank/DDBJ whole genome shotgun (WGS) entry which is preliminary data.</text>
</comment>
<feature type="domain" description="CAAX prenyl protease 2/Lysostaphin resistance protein A-like" evidence="2">
    <location>
        <begin position="126"/>
        <end position="220"/>
    </location>
</feature>
<feature type="transmembrane region" description="Helical" evidence="1">
    <location>
        <begin position="209"/>
        <end position="230"/>
    </location>
</feature>
<reference evidence="4" key="1">
    <citation type="journal article" date="2019" name="Int. J. Syst. Evol. Microbiol.">
        <title>The Global Catalogue of Microorganisms (GCM) 10K type strain sequencing project: providing services to taxonomists for standard genome sequencing and annotation.</title>
        <authorList>
            <consortium name="The Broad Institute Genomics Platform"/>
            <consortium name="The Broad Institute Genome Sequencing Center for Infectious Disease"/>
            <person name="Wu L."/>
            <person name="Ma J."/>
        </authorList>
    </citation>
    <scope>NUCLEOTIDE SEQUENCE [LARGE SCALE GENOMIC DNA]</scope>
    <source>
        <strain evidence="4">JCM 32304</strain>
    </source>
</reference>
<feature type="transmembrane region" description="Helical" evidence="1">
    <location>
        <begin position="45"/>
        <end position="69"/>
    </location>
</feature>
<dbReference type="Proteomes" id="UP000654367">
    <property type="component" value="Unassembled WGS sequence"/>
</dbReference>
<gene>
    <name evidence="3" type="ORF">GCM10009409_11440</name>
</gene>
<proteinExistence type="predicted"/>